<sequence length="597" mass="66990">MNPASRRKSTSTVGVTGRKDATRMKIEQMEKDRQERRKTMMQRKEARKKEQIKNIEAGNPGDVDFIGLVDQWRHDQAKKTRQTEEKNLFSSTGSNICIAVRKRPTSEKERGKFDHDSVSCFQNKVWIHSAKLKVDGITKYLTHNSFQLDHAFGEDSTTEQIYLATTLPLVDHVVNSQGRATVFCYGQTGSGKTYTMNGIQHILAYDLYGQLAGIDEEFEITVAFFELYAGNVLDLLHGRHRCKLLEDGKGEINITGLREVSAATPETFLDLIEEGHRHRTTQKTEANDTSSRSHAICQIFLRDYNGNLKGKLGLVDLAGSERGSDTKQHNTQRRSESADINTSLLALKECIRALGQKSTHVPFRGSKLTLILKDCFSPDSKTTMVATVSPGASAADHSLNTLRYADRIKEQRITISNKLEKEGTESASISIPSQERLYRIAAAAGQDSSVIQTNYSVEKMLDEGFDEMGNEFGNVSSEEATQESDENLTRKASGQEEEDELRRTVQAVFELEEALLNQHMSNIQANAEMLTQEGKLLQAVQAAGLSEDDMDSYAIQLAEFLDQKEALIYKLQSKLLDFQDELAKEQDLAQHVRLTQY</sequence>
<evidence type="ECO:0000256" key="2">
    <source>
        <dbReference type="ARBA" id="ARBA00022490"/>
    </source>
</evidence>
<proteinExistence type="inferred from homology"/>
<keyword evidence="14" id="KW-1185">Reference proteome</keyword>
<dbReference type="GO" id="GO:0007018">
    <property type="term" value="P:microtubule-based movement"/>
    <property type="evidence" value="ECO:0007669"/>
    <property type="project" value="InterPro"/>
</dbReference>
<dbReference type="CDD" id="cd01367">
    <property type="entry name" value="KISc_KIF2_like"/>
    <property type="match status" value="1"/>
</dbReference>
<feature type="region of interest" description="Disordered" evidence="11">
    <location>
        <begin position="470"/>
        <end position="499"/>
    </location>
</feature>
<dbReference type="PANTHER" id="PTHR47971:SF8">
    <property type="entry name" value="KINESIN-LIKE PROTEIN"/>
    <property type="match status" value="1"/>
</dbReference>
<dbReference type="AlphaFoldDB" id="A0AAD2FPG1"/>
<evidence type="ECO:0000256" key="10">
    <source>
        <dbReference type="RuleBase" id="RU000394"/>
    </source>
</evidence>
<comment type="subcellular location">
    <subcellularLocation>
        <location evidence="1">Cytoplasm</location>
        <location evidence="1">Cytoskeleton</location>
    </subcellularLocation>
</comment>
<comment type="similarity">
    <text evidence="8">Belongs to the TRAFAC class myosin-kinesin ATPase superfamily. Kinesin family. KIN-13 subfamily.</text>
</comment>
<dbReference type="Gene3D" id="3.40.850.10">
    <property type="entry name" value="Kinesin motor domain"/>
    <property type="match status" value="1"/>
</dbReference>
<dbReference type="PROSITE" id="PS50067">
    <property type="entry name" value="KINESIN_MOTOR_2"/>
    <property type="match status" value="1"/>
</dbReference>
<feature type="region of interest" description="Disordered" evidence="11">
    <location>
        <begin position="1"/>
        <end position="50"/>
    </location>
</feature>
<keyword evidence="3 10" id="KW-0493">Microtubule</keyword>
<evidence type="ECO:0000256" key="5">
    <source>
        <dbReference type="ARBA" id="ARBA00022840"/>
    </source>
</evidence>
<organism evidence="13 14">
    <name type="scientific">Cylindrotheca closterium</name>
    <dbReference type="NCBI Taxonomy" id="2856"/>
    <lineage>
        <taxon>Eukaryota</taxon>
        <taxon>Sar</taxon>
        <taxon>Stramenopiles</taxon>
        <taxon>Ochrophyta</taxon>
        <taxon>Bacillariophyta</taxon>
        <taxon>Bacillariophyceae</taxon>
        <taxon>Bacillariophycidae</taxon>
        <taxon>Bacillariales</taxon>
        <taxon>Bacillariaceae</taxon>
        <taxon>Cylindrotheca</taxon>
    </lineage>
</organism>
<reference evidence="13" key="1">
    <citation type="submission" date="2023-08" db="EMBL/GenBank/DDBJ databases">
        <authorList>
            <person name="Audoor S."/>
            <person name="Bilcke G."/>
        </authorList>
    </citation>
    <scope>NUCLEOTIDE SEQUENCE</scope>
</reference>
<evidence type="ECO:0000256" key="9">
    <source>
        <dbReference type="PROSITE-ProRule" id="PRU00283"/>
    </source>
</evidence>
<dbReference type="Proteomes" id="UP001295423">
    <property type="component" value="Unassembled WGS sequence"/>
</dbReference>
<name>A0AAD2FPG1_9STRA</name>
<evidence type="ECO:0000256" key="6">
    <source>
        <dbReference type="ARBA" id="ARBA00023175"/>
    </source>
</evidence>
<dbReference type="GO" id="GO:0005524">
    <property type="term" value="F:ATP binding"/>
    <property type="evidence" value="ECO:0007669"/>
    <property type="project" value="UniProtKB-UniRule"/>
</dbReference>
<gene>
    <name evidence="13" type="ORF">CYCCA115_LOCUS11560</name>
</gene>
<dbReference type="InterPro" id="IPR027417">
    <property type="entry name" value="P-loop_NTPase"/>
</dbReference>
<dbReference type="GO" id="GO:0003777">
    <property type="term" value="F:microtubule motor activity"/>
    <property type="evidence" value="ECO:0007669"/>
    <property type="project" value="InterPro"/>
</dbReference>
<dbReference type="Pfam" id="PF00225">
    <property type="entry name" value="Kinesin"/>
    <property type="match status" value="1"/>
</dbReference>
<keyword evidence="6 9" id="KW-0505">Motor protein</keyword>
<feature type="compositionally biased region" description="Basic and acidic residues" evidence="11">
    <location>
        <begin position="17"/>
        <end position="50"/>
    </location>
</feature>
<dbReference type="SUPFAM" id="SSF52540">
    <property type="entry name" value="P-loop containing nucleoside triphosphate hydrolases"/>
    <property type="match status" value="1"/>
</dbReference>
<dbReference type="PRINTS" id="PR00380">
    <property type="entry name" value="KINESINHEAVY"/>
</dbReference>
<dbReference type="SMART" id="SM00129">
    <property type="entry name" value="KISc"/>
    <property type="match status" value="1"/>
</dbReference>
<dbReference type="PANTHER" id="PTHR47971">
    <property type="entry name" value="KINESIN-RELATED PROTEIN 6"/>
    <property type="match status" value="1"/>
</dbReference>
<evidence type="ECO:0000256" key="3">
    <source>
        <dbReference type="ARBA" id="ARBA00022701"/>
    </source>
</evidence>
<comment type="caution">
    <text evidence="13">The sequence shown here is derived from an EMBL/GenBank/DDBJ whole genome shotgun (WGS) entry which is preliminary data.</text>
</comment>
<dbReference type="FunFam" id="3.40.850.10:FF:000012">
    <property type="entry name" value="Kinesin-like protein"/>
    <property type="match status" value="1"/>
</dbReference>
<evidence type="ECO:0000256" key="4">
    <source>
        <dbReference type="ARBA" id="ARBA00022741"/>
    </source>
</evidence>
<dbReference type="InterPro" id="IPR001752">
    <property type="entry name" value="Kinesin_motor_dom"/>
</dbReference>
<feature type="binding site" evidence="9">
    <location>
        <begin position="186"/>
        <end position="193"/>
    </location>
    <ligand>
        <name>ATP</name>
        <dbReference type="ChEBI" id="CHEBI:30616"/>
    </ligand>
</feature>
<feature type="domain" description="Kinesin motor" evidence="12">
    <location>
        <begin position="95"/>
        <end position="411"/>
    </location>
</feature>
<dbReference type="InterPro" id="IPR036961">
    <property type="entry name" value="Kinesin_motor_dom_sf"/>
</dbReference>
<evidence type="ECO:0000313" key="13">
    <source>
        <dbReference type="EMBL" id="CAJ1948325.1"/>
    </source>
</evidence>
<evidence type="ECO:0000259" key="12">
    <source>
        <dbReference type="PROSITE" id="PS50067"/>
    </source>
</evidence>
<keyword evidence="5 9" id="KW-0067">ATP-binding</keyword>
<dbReference type="GO" id="GO:0005874">
    <property type="term" value="C:microtubule"/>
    <property type="evidence" value="ECO:0007669"/>
    <property type="project" value="UniProtKB-KW"/>
</dbReference>
<evidence type="ECO:0000256" key="8">
    <source>
        <dbReference type="ARBA" id="ARBA00061030"/>
    </source>
</evidence>
<evidence type="ECO:0000256" key="1">
    <source>
        <dbReference type="ARBA" id="ARBA00004245"/>
    </source>
</evidence>
<keyword evidence="7" id="KW-0206">Cytoskeleton</keyword>
<dbReference type="PROSITE" id="PS00411">
    <property type="entry name" value="KINESIN_MOTOR_1"/>
    <property type="match status" value="1"/>
</dbReference>
<keyword evidence="2" id="KW-0963">Cytoplasm</keyword>
<dbReference type="GO" id="GO:0008017">
    <property type="term" value="F:microtubule binding"/>
    <property type="evidence" value="ECO:0007669"/>
    <property type="project" value="InterPro"/>
</dbReference>
<dbReference type="EMBL" id="CAKOGP040001747">
    <property type="protein sequence ID" value="CAJ1948325.1"/>
    <property type="molecule type" value="Genomic_DNA"/>
</dbReference>
<accession>A0AAD2FPG1</accession>
<evidence type="ECO:0000313" key="14">
    <source>
        <dbReference type="Proteomes" id="UP001295423"/>
    </source>
</evidence>
<dbReference type="InterPro" id="IPR019821">
    <property type="entry name" value="Kinesin_motor_CS"/>
</dbReference>
<evidence type="ECO:0000256" key="7">
    <source>
        <dbReference type="ARBA" id="ARBA00023212"/>
    </source>
</evidence>
<evidence type="ECO:0000256" key="11">
    <source>
        <dbReference type="SAM" id="MobiDB-lite"/>
    </source>
</evidence>
<protein>
    <recommendedName>
        <fullName evidence="10">Kinesin-like protein</fullName>
    </recommendedName>
</protein>
<dbReference type="GO" id="GO:0007019">
    <property type="term" value="P:microtubule depolymerization"/>
    <property type="evidence" value="ECO:0007669"/>
    <property type="project" value="TreeGrafter"/>
</dbReference>
<keyword evidence="4 9" id="KW-0547">Nucleotide-binding</keyword>
<dbReference type="InterPro" id="IPR027640">
    <property type="entry name" value="Kinesin-like_fam"/>
</dbReference>